<feature type="domain" description="Calcineurin-like phosphoesterase" evidence="4">
    <location>
        <begin position="288"/>
        <end position="567"/>
    </location>
</feature>
<dbReference type="GO" id="GO:0008081">
    <property type="term" value="F:phosphoric diester hydrolase activity"/>
    <property type="evidence" value="ECO:0007669"/>
    <property type="project" value="TreeGrafter"/>
</dbReference>
<keyword evidence="2" id="KW-0325">Glycoprotein</keyword>
<evidence type="ECO:0000313" key="5">
    <source>
        <dbReference type="EMBL" id="KAF4618360.1"/>
    </source>
</evidence>
<dbReference type="InterPro" id="IPR004843">
    <property type="entry name" value="Calcineurin-like_PHP"/>
</dbReference>
<sequence>MPIKSDTLPLLEDPEGLQSREKPEQAGSTTGRKINNLRALIPASISVSISIATMVKVILTLSALLLLPVLSLQAQLPGAPSYVVPTAFPTSVFSSYYVQPAPTAEPQPALYDPVLNITYPLNLTDPKTIPSANNDPVYYPEAIANLSNATSEVIVAAALTEIKSIFSSDGGLANNCSKCVAALSVGKLVAQMAPTYVPDALVSLCQTTGFASNTSCVTSYAAGNFGAIWTQILALADVTGLDGRYICNSLSSTFCPAPALTPLNVTGLFPKPKPANACAPKASGKRVKVLHLSDFHLDARYQVASEANCTSGLCCRYSDSASTTPAVFPAPLYGAYKCDTPYYLGLAALQSIASLTGTGTGVSNAAWTIYTGDLVSHDPENEMSREYVEYTETSIYGMFKSYLKGPVFPVLGNHDSSPENIDSPHTLPGPLGEQSSWNYNHVSGLWQHNGWLNASDASAAATHYAAYSVKNHYGLRIITINTDFWYKSNYLNFINITNPDVSGQLAFLIQELQSAEDAGERVWVIGHVLSGWDGSNPLLGPTDLFYQIIDRYSPHVIANTFWGHTHEDQVMIYYSNNGTVRNSSTALNTGWIGPSVTPLTNLNSGFRMYEVDTGSFDIYDAYTFYSDVNAYSALTSTGPTYSFEYSTRDAYAPTIGWPSSAPLNATFWHELTVAMETNRSLVTQFNTYQGKGSVLSPNCTSDACAEAKICYMRSGSAALGRACPQGFASVQSAYTGTNF</sequence>
<dbReference type="Pfam" id="PF00149">
    <property type="entry name" value="Metallophos"/>
    <property type="match status" value="1"/>
</dbReference>
<dbReference type="InterPro" id="IPR041805">
    <property type="entry name" value="ASMase/PPN1_MPP"/>
</dbReference>
<name>A0A8H4VS58_9HELO</name>
<dbReference type="CDD" id="cd00842">
    <property type="entry name" value="MPP_ASMase"/>
    <property type="match status" value="1"/>
</dbReference>
<dbReference type="PANTHER" id="PTHR10340">
    <property type="entry name" value="SPHINGOMYELIN PHOSPHODIESTERASE"/>
    <property type="match status" value="1"/>
</dbReference>
<dbReference type="OrthoDB" id="282973at2759"/>
<feature type="region of interest" description="Disordered" evidence="3">
    <location>
        <begin position="1"/>
        <end position="31"/>
    </location>
</feature>
<comment type="caution">
    <text evidence="5">The sequence shown here is derived from an EMBL/GenBank/DDBJ whole genome shotgun (WGS) entry which is preliminary data.</text>
</comment>
<dbReference type="InterPro" id="IPR029052">
    <property type="entry name" value="Metallo-depent_PP-like"/>
</dbReference>
<dbReference type="AlphaFoldDB" id="A0A8H4VS58"/>
<organism evidence="5 6">
    <name type="scientific">Cudoniella acicularis</name>
    <dbReference type="NCBI Taxonomy" id="354080"/>
    <lineage>
        <taxon>Eukaryota</taxon>
        <taxon>Fungi</taxon>
        <taxon>Dikarya</taxon>
        <taxon>Ascomycota</taxon>
        <taxon>Pezizomycotina</taxon>
        <taxon>Leotiomycetes</taxon>
        <taxon>Helotiales</taxon>
        <taxon>Tricladiaceae</taxon>
        <taxon>Cudoniella</taxon>
    </lineage>
</organism>
<evidence type="ECO:0000256" key="2">
    <source>
        <dbReference type="ARBA" id="ARBA00023180"/>
    </source>
</evidence>
<keyword evidence="1" id="KW-0378">Hydrolase</keyword>
<evidence type="ECO:0000256" key="1">
    <source>
        <dbReference type="ARBA" id="ARBA00022801"/>
    </source>
</evidence>
<accession>A0A8H4VS58</accession>
<gene>
    <name evidence="5" type="ORF">G7Y89_g14944</name>
</gene>
<protein>
    <recommendedName>
        <fullName evidence="4">Calcineurin-like phosphoesterase domain-containing protein</fullName>
    </recommendedName>
</protein>
<dbReference type="EMBL" id="JAAMPI010002123">
    <property type="protein sequence ID" value="KAF4618360.1"/>
    <property type="molecule type" value="Genomic_DNA"/>
</dbReference>
<evidence type="ECO:0000259" key="4">
    <source>
        <dbReference type="Pfam" id="PF00149"/>
    </source>
</evidence>
<dbReference type="Gene3D" id="3.60.21.10">
    <property type="match status" value="1"/>
</dbReference>
<evidence type="ECO:0000313" key="6">
    <source>
        <dbReference type="Proteomes" id="UP000566819"/>
    </source>
</evidence>
<dbReference type="SUPFAM" id="SSF56300">
    <property type="entry name" value="Metallo-dependent phosphatases"/>
    <property type="match status" value="1"/>
</dbReference>
<keyword evidence="6" id="KW-1185">Reference proteome</keyword>
<proteinExistence type="predicted"/>
<evidence type="ECO:0000256" key="3">
    <source>
        <dbReference type="SAM" id="MobiDB-lite"/>
    </source>
</evidence>
<dbReference type="PANTHER" id="PTHR10340:SF27">
    <property type="entry name" value="ACL091CP"/>
    <property type="match status" value="1"/>
</dbReference>
<dbReference type="Proteomes" id="UP000566819">
    <property type="component" value="Unassembled WGS sequence"/>
</dbReference>
<reference evidence="5 6" key="1">
    <citation type="submission" date="2020-03" db="EMBL/GenBank/DDBJ databases">
        <title>Draft Genome Sequence of Cudoniella acicularis.</title>
        <authorList>
            <person name="Buettner E."/>
            <person name="Kellner H."/>
        </authorList>
    </citation>
    <scope>NUCLEOTIDE SEQUENCE [LARGE SCALE GENOMIC DNA]</scope>
    <source>
        <strain evidence="5 6">DSM 108380</strain>
    </source>
</reference>